<evidence type="ECO:0000313" key="4">
    <source>
        <dbReference type="EMBL" id="CAB4164644.1"/>
    </source>
</evidence>
<evidence type="ECO:0000313" key="2">
    <source>
        <dbReference type="EMBL" id="CAB4155674.1"/>
    </source>
</evidence>
<reference evidence="7" key="1">
    <citation type="submission" date="2020-05" db="EMBL/GenBank/DDBJ databases">
        <authorList>
            <person name="Chiriac C."/>
            <person name="Salcher M."/>
            <person name="Ghai R."/>
            <person name="Kavagutti S V."/>
        </authorList>
    </citation>
    <scope>NUCLEOTIDE SEQUENCE</scope>
</reference>
<accession>A0A6J5RAU0</accession>
<dbReference type="EMBL" id="LR798341">
    <property type="protein sequence ID" value="CAB5225168.1"/>
    <property type="molecule type" value="Genomic_DNA"/>
</dbReference>
<dbReference type="EMBL" id="LR796961">
    <property type="protein sequence ID" value="CAB4178362.1"/>
    <property type="molecule type" value="Genomic_DNA"/>
</dbReference>
<dbReference type="Gene3D" id="3.40.50.11780">
    <property type="match status" value="2"/>
</dbReference>
<evidence type="ECO:0000313" key="5">
    <source>
        <dbReference type="EMBL" id="CAB4172112.1"/>
    </source>
</evidence>
<organism evidence="7">
    <name type="scientific">uncultured Caudovirales phage</name>
    <dbReference type="NCBI Taxonomy" id="2100421"/>
    <lineage>
        <taxon>Viruses</taxon>
        <taxon>Duplodnaviria</taxon>
        <taxon>Heunggongvirae</taxon>
        <taxon>Uroviricota</taxon>
        <taxon>Caudoviricetes</taxon>
        <taxon>Peduoviridae</taxon>
        <taxon>Maltschvirus</taxon>
        <taxon>Maltschvirus maltsch</taxon>
    </lineage>
</organism>
<evidence type="ECO:0000313" key="8">
    <source>
        <dbReference type="EMBL" id="CAB4200714.1"/>
    </source>
</evidence>
<dbReference type="EMBL" id="LR797177">
    <property type="protein sequence ID" value="CAB4191666.1"/>
    <property type="molecule type" value="Genomic_DNA"/>
</dbReference>
<dbReference type="EMBL" id="LR796443">
    <property type="protein sequence ID" value="CAB4145241.1"/>
    <property type="molecule type" value="Genomic_DNA"/>
</dbReference>
<dbReference type="EMBL" id="LR797305">
    <property type="protein sequence ID" value="CAB4200714.1"/>
    <property type="molecule type" value="Genomic_DNA"/>
</dbReference>
<dbReference type="EMBL" id="LR796762">
    <property type="protein sequence ID" value="CAB4164644.1"/>
    <property type="molecule type" value="Genomic_DNA"/>
</dbReference>
<dbReference type="InterPro" id="IPR052042">
    <property type="entry name" value="Tail_sheath_structural"/>
</dbReference>
<dbReference type="EMBL" id="LR797452">
    <property type="protein sequence ID" value="CAB4217874.1"/>
    <property type="molecule type" value="Genomic_DNA"/>
</dbReference>
<dbReference type="EMBL" id="LR798395">
    <property type="protein sequence ID" value="CAB5228950.1"/>
    <property type="molecule type" value="Genomic_DNA"/>
</dbReference>
<dbReference type="PANTHER" id="PTHR35861:SF1">
    <property type="entry name" value="PHAGE TAIL SHEATH PROTEIN"/>
    <property type="match status" value="1"/>
</dbReference>
<evidence type="ECO:0000313" key="11">
    <source>
        <dbReference type="EMBL" id="CAB5225168.1"/>
    </source>
</evidence>
<evidence type="ECO:0000313" key="6">
    <source>
        <dbReference type="EMBL" id="CAB4178362.1"/>
    </source>
</evidence>
<evidence type="ECO:0000313" key="9">
    <source>
        <dbReference type="EMBL" id="CAB4213161.1"/>
    </source>
</evidence>
<evidence type="ECO:0008006" key="13">
    <source>
        <dbReference type="Google" id="ProtNLM"/>
    </source>
</evidence>
<dbReference type="EMBL" id="LR796878">
    <property type="protein sequence ID" value="CAB4172112.1"/>
    <property type="molecule type" value="Genomic_DNA"/>
</dbReference>
<evidence type="ECO:0000313" key="12">
    <source>
        <dbReference type="EMBL" id="CAB5228950.1"/>
    </source>
</evidence>
<evidence type="ECO:0000313" key="3">
    <source>
        <dbReference type="EMBL" id="CAB4160220.1"/>
    </source>
</evidence>
<sequence length="488" mass="50873">MPGVTITTAVRTGATNLGTAPAATFFLVGTSERGKSDSAQLITSLEDFETKYGSHVTGSYSWYSMKTFFEEGGVQAYFGRVTASAGVVGTKALTTATSTGPGITFTAIGKGAWANSLVFTATNNTTSFDLLVTYNGSTVFSGTGYTNLSDCISAVNADTTAANYFTAALTASAVASQVLATAAATSPSNGSDGTVAKSDAIASLAFFDDDMGSGSVAAPGFATGTSDSALYDALRTHAATYNRIALCGFASSASLAAARSASTGYTGTISHEFMAFYHPWVQIPNGTATVDIPAEAYVAAVRSRTHNAVGPWKAYAGVASEASFVSGLSLVVSRAEADLMDASYVNPLRLVNGRVRIYGARSHSSNTTQWRFITARDTVNYITTETSKRLEDLVFSTIDGRSTLFANIINAVQSVVEPIRINGGFYEGFASDGRRIDYGYTIKCDSSINPVSNLEAGTVTARVGVRVSSIGDKIEVDLIKSNLTTALA</sequence>
<name>A0A6J5RAU0_9CAUD</name>
<dbReference type="EMBL" id="LR797395">
    <property type="protein sequence ID" value="CAB4213161.1"/>
    <property type="molecule type" value="Genomic_DNA"/>
</dbReference>
<evidence type="ECO:0000313" key="7">
    <source>
        <dbReference type="EMBL" id="CAB4191666.1"/>
    </source>
</evidence>
<dbReference type="EMBL" id="LR796644">
    <property type="protein sequence ID" value="CAB4155674.1"/>
    <property type="molecule type" value="Genomic_DNA"/>
</dbReference>
<dbReference type="PANTHER" id="PTHR35861">
    <property type="match status" value="1"/>
</dbReference>
<evidence type="ECO:0000313" key="10">
    <source>
        <dbReference type="EMBL" id="CAB4217874.1"/>
    </source>
</evidence>
<dbReference type="EMBL" id="LR796698">
    <property type="protein sequence ID" value="CAB4160220.1"/>
    <property type="molecule type" value="Genomic_DNA"/>
</dbReference>
<evidence type="ECO:0000313" key="1">
    <source>
        <dbReference type="EMBL" id="CAB4145241.1"/>
    </source>
</evidence>
<gene>
    <name evidence="6" type="ORF">UFOVP1002_113</name>
    <name evidence="7" type="ORF">UFOVP1217_82</name>
    <name evidence="8" type="ORF">UFOVP1343_66</name>
    <name evidence="9" type="ORF">UFOVP1438_115</name>
    <name evidence="12" type="ORF">UFOVP1541_70</name>
    <name evidence="10" type="ORF">UFOVP1592_111</name>
    <name evidence="1" type="ORF">UFOVP465_160</name>
    <name evidence="2" type="ORF">UFOVP666_18</name>
    <name evidence="3" type="ORF">UFOVP727_95</name>
    <name evidence="11" type="ORF">UFOVP741_98</name>
    <name evidence="4" type="ORF">UFOVP819_46</name>
    <name evidence="5" type="ORF">UFOVP926_41</name>
</gene>
<proteinExistence type="predicted"/>
<protein>
    <recommendedName>
        <fullName evidence="13">Tail sheath protein</fullName>
    </recommendedName>
</protein>